<gene>
    <name evidence="2" type="ORF">ACFODK_08955</name>
</gene>
<evidence type="ECO:0000313" key="2">
    <source>
        <dbReference type="EMBL" id="MFC3101017.1"/>
    </source>
</evidence>
<comment type="caution">
    <text evidence="2">The sequence shown here is derived from an EMBL/GenBank/DDBJ whole genome shotgun (WGS) entry which is preliminary data.</text>
</comment>
<name>A0ABV7EE79_9SPHN</name>
<evidence type="ECO:0000313" key="3">
    <source>
        <dbReference type="Proteomes" id="UP001595378"/>
    </source>
</evidence>
<proteinExistence type="predicted"/>
<keyword evidence="3" id="KW-1185">Reference proteome</keyword>
<dbReference type="InterPro" id="IPR006311">
    <property type="entry name" value="TAT_signal"/>
</dbReference>
<dbReference type="PROSITE" id="PS51318">
    <property type="entry name" value="TAT"/>
    <property type="match status" value="1"/>
</dbReference>
<keyword evidence="1" id="KW-0732">Signal</keyword>
<organism evidence="2 3">
    <name type="scientific">Alteraurantiacibacter lauratis</name>
    <dbReference type="NCBI Taxonomy" id="2054627"/>
    <lineage>
        <taxon>Bacteria</taxon>
        <taxon>Pseudomonadati</taxon>
        <taxon>Pseudomonadota</taxon>
        <taxon>Alphaproteobacteria</taxon>
        <taxon>Sphingomonadales</taxon>
        <taxon>Erythrobacteraceae</taxon>
        <taxon>Alteraurantiacibacter</taxon>
    </lineage>
</organism>
<evidence type="ECO:0000256" key="1">
    <source>
        <dbReference type="SAM" id="SignalP"/>
    </source>
</evidence>
<dbReference type="Proteomes" id="UP001595378">
    <property type="component" value="Unassembled WGS sequence"/>
</dbReference>
<reference evidence="3" key="1">
    <citation type="journal article" date="2019" name="Int. J. Syst. Evol. Microbiol.">
        <title>The Global Catalogue of Microorganisms (GCM) 10K type strain sequencing project: providing services to taxonomists for standard genome sequencing and annotation.</title>
        <authorList>
            <consortium name="The Broad Institute Genomics Platform"/>
            <consortium name="The Broad Institute Genome Sequencing Center for Infectious Disease"/>
            <person name="Wu L."/>
            <person name="Ma J."/>
        </authorList>
    </citation>
    <scope>NUCLEOTIDE SEQUENCE [LARGE SCALE GENOMIC DNA]</scope>
    <source>
        <strain evidence="3">KCTC 52606</strain>
    </source>
</reference>
<protein>
    <submittedName>
        <fullName evidence="2">Uncharacterized protein</fullName>
    </submittedName>
</protein>
<accession>A0ABV7EE79</accession>
<feature type="signal peptide" evidence="1">
    <location>
        <begin position="1"/>
        <end position="35"/>
    </location>
</feature>
<dbReference type="RefSeq" id="WP_336919798.1">
    <property type="nucleotide sequence ID" value="NZ_JBANRN010000012.1"/>
</dbReference>
<dbReference type="EMBL" id="JBHRSU010000029">
    <property type="protein sequence ID" value="MFC3101017.1"/>
    <property type="molecule type" value="Genomic_DNA"/>
</dbReference>
<sequence>MTGGRGFNSDRRVMLRLAAAAAILPVLASRSPALAAPTDGTPAAIAPPSCTMLYRRTLERQMAGGAIFTVTREYAVRFLPFAAGFQLAGHQVAVRATAPGALARFAALEEERVDDRLFPLVLDRAGLIVEGESIAESTQLAQSLADARAQLPQDAAEAAIALGAIHAAGASLTSQLPRDLFAPAKDRREARETIVLPWGDAGEVRTLFEAARDPGTGLMREARREVVTSLAGDERRTAEIWALLPLE</sequence>
<feature type="chain" id="PRO_5047459886" evidence="1">
    <location>
        <begin position="36"/>
        <end position="247"/>
    </location>
</feature>